<dbReference type="EMBL" id="QJKK01000003">
    <property type="protein sequence ID" value="RAL25783.1"/>
    <property type="molecule type" value="Genomic_DNA"/>
</dbReference>
<keyword evidence="1" id="KW-0472">Membrane</keyword>
<reference evidence="2 3" key="1">
    <citation type="submission" date="2018-06" db="EMBL/GenBank/DDBJ databases">
        <title>Thermoflavimicrobium daqus sp. nov., a thermophilic microbe isolated from Moutai-flavour Daqu.</title>
        <authorList>
            <person name="Wang X."/>
            <person name="Zhou H."/>
        </authorList>
    </citation>
    <scope>NUCLEOTIDE SEQUENCE [LARGE SCALE GENOMIC DNA]</scope>
    <source>
        <strain evidence="2 3">FBKL4.011</strain>
    </source>
</reference>
<feature type="transmembrane region" description="Helical" evidence="1">
    <location>
        <begin position="43"/>
        <end position="63"/>
    </location>
</feature>
<evidence type="ECO:0000313" key="2">
    <source>
        <dbReference type="EMBL" id="RAL25783.1"/>
    </source>
</evidence>
<dbReference type="RefSeq" id="WP_113658397.1">
    <property type="nucleotide sequence ID" value="NZ_KZ845665.1"/>
</dbReference>
<feature type="transmembrane region" description="Helical" evidence="1">
    <location>
        <begin position="17"/>
        <end position="36"/>
    </location>
</feature>
<organism evidence="2 3">
    <name type="scientific">Thermoflavimicrobium daqui</name>
    <dbReference type="NCBI Taxonomy" id="2137476"/>
    <lineage>
        <taxon>Bacteria</taxon>
        <taxon>Bacillati</taxon>
        <taxon>Bacillota</taxon>
        <taxon>Bacilli</taxon>
        <taxon>Bacillales</taxon>
        <taxon>Thermoactinomycetaceae</taxon>
        <taxon>Thermoflavimicrobium</taxon>
    </lineage>
</organism>
<keyword evidence="1" id="KW-0812">Transmembrane</keyword>
<dbReference type="OrthoDB" id="1786466at2"/>
<keyword evidence="1" id="KW-1133">Transmembrane helix</keyword>
<keyword evidence="3" id="KW-1185">Reference proteome</keyword>
<evidence type="ECO:0000313" key="3">
    <source>
        <dbReference type="Proteomes" id="UP000251213"/>
    </source>
</evidence>
<evidence type="ECO:0000256" key="1">
    <source>
        <dbReference type="SAM" id="Phobius"/>
    </source>
</evidence>
<dbReference type="AlphaFoldDB" id="A0A364K663"/>
<dbReference type="Proteomes" id="UP000251213">
    <property type="component" value="Unassembled WGS sequence"/>
</dbReference>
<feature type="transmembrane region" description="Helical" evidence="1">
    <location>
        <begin position="231"/>
        <end position="249"/>
    </location>
</feature>
<reference evidence="2 3" key="2">
    <citation type="submission" date="2018-06" db="EMBL/GenBank/DDBJ databases">
        <authorList>
            <person name="Zhirakovskaya E."/>
        </authorList>
    </citation>
    <scope>NUCLEOTIDE SEQUENCE [LARGE SCALE GENOMIC DNA]</scope>
    <source>
        <strain evidence="2 3">FBKL4.011</strain>
    </source>
</reference>
<protein>
    <submittedName>
        <fullName evidence="2">Uncharacterized protein</fullName>
    </submittedName>
</protein>
<feature type="transmembrane region" description="Helical" evidence="1">
    <location>
        <begin position="178"/>
        <end position="197"/>
    </location>
</feature>
<comment type="caution">
    <text evidence="2">The sequence shown here is derived from an EMBL/GenBank/DDBJ whole genome shotgun (WGS) entry which is preliminary data.</text>
</comment>
<feature type="transmembrane region" description="Helical" evidence="1">
    <location>
        <begin position="149"/>
        <end position="171"/>
    </location>
</feature>
<sequence>MNIWFTLCQKELHASKIWITIHALIFTLTSIFVVILPSSSVKLVIYFSFLVIHLVYLGIWAIYSVLKEWRGNTATHWLNLPHHGFLLLSAKMFTGYLLLIISFILGHFISIFAWKLSPGLITNLFGFSIRQENWGSYFYDWLVHHSVEIILFVLTTSLSTGFLILCAVLLAKSVEKNHFLAGFGFFLAAGIIKPLFISNPVQTITEWGNISSNHQELASFVQTFGGLASSFYIGNLMIEILFTLLFIWISSKLLDQYVQA</sequence>
<proteinExistence type="predicted"/>
<gene>
    <name evidence="2" type="ORF">DL897_06825</name>
</gene>
<feature type="transmembrane region" description="Helical" evidence="1">
    <location>
        <begin position="83"/>
        <end position="105"/>
    </location>
</feature>
<accession>A0A364K663</accession>
<name>A0A364K663_9BACL</name>